<gene>
    <name evidence="11" type="ORF">DFP95_108163</name>
</gene>
<protein>
    <submittedName>
        <fullName evidence="11">Helix-turn-helix protein</fullName>
    </submittedName>
</protein>
<sequence>MMIKLLIVDDEERIRNGLAAMVLSMGLCIEIEGLCGNGIQALEKVREWTGEDCKIMITDIKMPMMDGMKLIEKVNEEAPEIHMILLSGYSEFQYAKHAIRNGVVEYLSKPVNRKELQATLVRIQKKELGGESGDGALADKAEAAVEGEAPKGHRKHAVEEVIRLLESDLKESFDLLALSEKVNLNPSYLSKLFKKETGKTITDYLMEARISKARRILEEYRDVKMYEVGSLVGYPDPMYFNKLFKKHVGMAPKEYQDSLSG</sequence>
<name>A0A3D9IBQ6_9BACL</name>
<keyword evidence="3 8" id="KW-0597">Phosphoprotein</keyword>
<dbReference type="GO" id="GO:0005737">
    <property type="term" value="C:cytoplasm"/>
    <property type="evidence" value="ECO:0007669"/>
    <property type="project" value="UniProtKB-SubCell"/>
</dbReference>
<dbReference type="OrthoDB" id="159632at2"/>
<dbReference type="PROSITE" id="PS50110">
    <property type="entry name" value="RESPONSE_REGULATORY"/>
    <property type="match status" value="1"/>
</dbReference>
<feature type="domain" description="HTH araC/xylS-type" evidence="9">
    <location>
        <begin position="159"/>
        <end position="258"/>
    </location>
</feature>
<dbReference type="GO" id="GO:0000160">
    <property type="term" value="P:phosphorelay signal transduction system"/>
    <property type="evidence" value="ECO:0007669"/>
    <property type="project" value="UniProtKB-KW"/>
</dbReference>
<dbReference type="Gene3D" id="1.10.10.60">
    <property type="entry name" value="Homeodomain-like"/>
    <property type="match status" value="2"/>
</dbReference>
<dbReference type="PROSITE" id="PS01124">
    <property type="entry name" value="HTH_ARAC_FAMILY_2"/>
    <property type="match status" value="1"/>
</dbReference>
<keyword evidence="2" id="KW-0963">Cytoplasm</keyword>
<dbReference type="SUPFAM" id="SSF52172">
    <property type="entry name" value="CheY-like"/>
    <property type="match status" value="1"/>
</dbReference>
<dbReference type="SMART" id="SM00448">
    <property type="entry name" value="REC"/>
    <property type="match status" value="1"/>
</dbReference>
<dbReference type="Pfam" id="PF00072">
    <property type="entry name" value="Response_reg"/>
    <property type="match status" value="1"/>
</dbReference>
<dbReference type="Proteomes" id="UP000256869">
    <property type="component" value="Unassembled WGS sequence"/>
</dbReference>
<dbReference type="CDD" id="cd17536">
    <property type="entry name" value="REC_YesN-like"/>
    <property type="match status" value="1"/>
</dbReference>
<dbReference type="InterPro" id="IPR018060">
    <property type="entry name" value="HTH_AraC"/>
</dbReference>
<evidence type="ECO:0000256" key="6">
    <source>
        <dbReference type="ARBA" id="ARBA00023125"/>
    </source>
</evidence>
<dbReference type="GO" id="GO:0003700">
    <property type="term" value="F:DNA-binding transcription factor activity"/>
    <property type="evidence" value="ECO:0007669"/>
    <property type="project" value="InterPro"/>
</dbReference>
<dbReference type="InterPro" id="IPR018062">
    <property type="entry name" value="HTH_AraC-typ_CS"/>
</dbReference>
<dbReference type="PANTHER" id="PTHR42713">
    <property type="entry name" value="HISTIDINE KINASE-RELATED"/>
    <property type="match status" value="1"/>
</dbReference>
<dbReference type="PANTHER" id="PTHR42713:SF3">
    <property type="entry name" value="TRANSCRIPTIONAL REGULATORY PROTEIN HPTR"/>
    <property type="match status" value="1"/>
</dbReference>
<dbReference type="SMART" id="SM00342">
    <property type="entry name" value="HTH_ARAC"/>
    <property type="match status" value="1"/>
</dbReference>
<evidence type="ECO:0000256" key="1">
    <source>
        <dbReference type="ARBA" id="ARBA00004496"/>
    </source>
</evidence>
<feature type="modified residue" description="4-aspartylphosphate" evidence="8">
    <location>
        <position position="59"/>
    </location>
</feature>
<evidence type="ECO:0000256" key="3">
    <source>
        <dbReference type="ARBA" id="ARBA00022553"/>
    </source>
</evidence>
<dbReference type="GO" id="GO:0043565">
    <property type="term" value="F:sequence-specific DNA binding"/>
    <property type="evidence" value="ECO:0007669"/>
    <property type="project" value="InterPro"/>
</dbReference>
<dbReference type="Pfam" id="PF12833">
    <property type="entry name" value="HTH_18"/>
    <property type="match status" value="1"/>
</dbReference>
<organism evidence="11 12">
    <name type="scientific">Cohnella lupini</name>
    <dbReference type="NCBI Taxonomy" id="1294267"/>
    <lineage>
        <taxon>Bacteria</taxon>
        <taxon>Bacillati</taxon>
        <taxon>Bacillota</taxon>
        <taxon>Bacilli</taxon>
        <taxon>Bacillales</taxon>
        <taxon>Paenibacillaceae</taxon>
        <taxon>Cohnella</taxon>
    </lineage>
</organism>
<dbReference type="PROSITE" id="PS00041">
    <property type="entry name" value="HTH_ARAC_FAMILY_1"/>
    <property type="match status" value="1"/>
</dbReference>
<evidence type="ECO:0000313" key="11">
    <source>
        <dbReference type="EMBL" id="RED58636.1"/>
    </source>
</evidence>
<dbReference type="EMBL" id="QRDY01000008">
    <property type="protein sequence ID" value="RED58636.1"/>
    <property type="molecule type" value="Genomic_DNA"/>
</dbReference>
<dbReference type="InterPro" id="IPR011006">
    <property type="entry name" value="CheY-like_superfamily"/>
</dbReference>
<reference evidence="11 12" key="1">
    <citation type="submission" date="2018-07" db="EMBL/GenBank/DDBJ databases">
        <title>Genomic Encyclopedia of Type Strains, Phase III (KMG-III): the genomes of soil and plant-associated and newly described type strains.</title>
        <authorList>
            <person name="Whitman W."/>
        </authorList>
    </citation>
    <scope>NUCLEOTIDE SEQUENCE [LARGE SCALE GENOMIC DNA]</scope>
    <source>
        <strain evidence="11 12">CECT 8236</strain>
    </source>
</reference>
<dbReference type="InterPro" id="IPR051552">
    <property type="entry name" value="HptR"/>
</dbReference>
<feature type="domain" description="Response regulatory" evidence="10">
    <location>
        <begin position="4"/>
        <end position="124"/>
    </location>
</feature>
<accession>A0A3D9IBQ6</accession>
<evidence type="ECO:0000313" key="12">
    <source>
        <dbReference type="Proteomes" id="UP000256869"/>
    </source>
</evidence>
<dbReference type="SUPFAM" id="SSF46689">
    <property type="entry name" value="Homeodomain-like"/>
    <property type="match status" value="2"/>
</dbReference>
<evidence type="ECO:0000256" key="7">
    <source>
        <dbReference type="ARBA" id="ARBA00023163"/>
    </source>
</evidence>
<evidence type="ECO:0000256" key="5">
    <source>
        <dbReference type="ARBA" id="ARBA00023015"/>
    </source>
</evidence>
<comment type="caution">
    <text evidence="11">The sequence shown here is derived from an EMBL/GenBank/DDBJ whole genome shotgun (WGS) entry which is preliminary data.</text>
</comment>
<keyword evidence="7" id="KW-0804">Transcription</keyword>
<evidence type="ECO:0000259" key="10">
    <source>
        <dbReference type="PROSITE" id="PS50110"/>
    </source>
</evidence>
<keyword evidence="6" id="KW-0238">DNA-binding</keyword>
<dbReference type="InterPro" id="IPR001789">
    <property type="entry name" value="Sig_transdc_resp-reg_receiver"/>
</dbReference>
<keyword evidence="12" id="KW-1185">Reference proteome</keyword>
<evidence type="ECO:0000256" key="8">
    <source>
        <dbReference type="PROSITE-ProRule" id="PRU00169"/>
    </source>
</evidence>
<evidence type="ECO:0000256" key="2">
    <source>
        <dbReference type="ARBA" id="ARBA00022490"/>
    </source>
</evidence>
<dbReference type="InterPro" id="IPR009057">
    <property type="entry name" value="Homeodomain-like_sf"/>
</dbReference>
<dbReference type="RefSeq" id="WP_115993612.1">
    <property type="nucleotide sequence ID" value="NZ_QRDY01000008.1"/>
</dbReference>
<evidence type="ECO:0000256" key="4">
    <source>
        <dbReference type="ARBA" id="ARBA00023012"/>
    </source>
</evidence>
<keyword evidence="4" id="KW-0902">Two-component regulatory system</keyword>
<dbReference type="AlphaFoldDB" id="A0A3D9IBQ6"/>
<keyword evidence="5" id="KW-0805">Transcription regulation</keyword>
<dbReference type="Gene3D" id="3.40.50.2300">
    <property type="match status" value="1"/>
</dbReference>
<comment type="subcellular location">
    <subcellularLocation>
        <location evidence="1">Cytoplasm</location>
    </subcellularLocation>
</comment>
<evidence type="ECO:0000259" key="9">
    <source>
        <dbReference type="PROSITE" id="PS01124"/>
    </source>
</evidence>
<proteinExistence type="predicted"/>